<dbReference type="InterPro" id="IPR003646">
    <property type="entry name" value="SH3-like_bac-type"/>
</dbReference>
<proteinExistence type="predicted"/>
<name>A0A5F1ZQE8_9LEPT</name>
<evidence type="ECO:0000313" key="2">
    <source>
        <dbReference type="EMBL" id="TGK01987.1"/>
    </source>
</evidence>
<evidence type="ECO:0000313" key="3">
    <source>
        <dbReference type="EMBL" id="TGL39540.1"/>
    </source>
</evidence>
<dbReference type="AlphaFoldDB" id="A0A5F1ZQE8"/>
<evidence type="ECO:0000313" key="5">
    <source>
        <dbReference type="Proteomes" id="UP000297946"/>
    </source>
</evidence>
<sequence length="180" mass="20829">MLGICFSVCLIIFTVPLSAEERFLINGTNVNLREKPSVKSKVIHILNNEDELLILQYESKWENITGIDDRWVKVNYQNKVGFIFSAFLKPFEFKNKLYISIEKAQSCCYKICRAEIAKANCSKKPNYPDCDCGEACEGGGPPSMLEYGWTPDLEDKKRYFQSHKDVQTNFRQYNEQCLLK</sequence>
<comment type="caution">
    <text evidence="2">The sequence shown here is derived from an EMBL/GenBank/DDBJ whole genome shotgun (WGS) entry which is preliminary data.</text>
</comment>
<accession>A0A5F1ZQE8</accession>
<reference evidence="2 5" key="2">
    <citation type="journal article" date="2019" name="PLoS Negl. Trop. Dis.">
        <title>Revisiting the worldwide diversity of Leptospira species in the environment.</title>
        <authorList>
            <person name="Vincent A.T."/>
            <person name="Schiettekatte O."/>
            <person name="Bourhy P."/>
            <person name="Veyrier F.J."/>
            <person name="Picardeau M."/>
        </authorList>
    </citation>
    <scope>NUCLEOTIDE SEQUENCE [LARGE SCALE GENOMIC DNA]</scope>
    <source>
        <strain evidence="3">201702690</strain>
        <strain evidence="2 5">SSW18</strain>
    </source>
</reference>
<dbReference type="RefSeq" id="WP_135646729.1">
    <property type="nucleotide sequence ID" value="NZ_RQER01000005.1"/>
</dbReference>
<keyword evidence="4" id="KW-1185">Reference proteome</keyword>
<dbReference type="OrthoDB" id="345671at2"/>
<evidence type="ECO:0000259" key="1">
    <source>
        <dbReference type="PROSITE" id="PS51781"/>
    </source>
</evidence>
<dbReference type="Proteomes" id="UP000297273">
    <property type="component" value="Unassembled WGS sequence"/>
</dbReference>
<feature type="domain" description="SH3b" evidence="1">
    <location>
        <begin position="20"/>
        <end position="92"/>
    </location>
</feature>
<organism evidence="2 5">
    <name type="scientific">Leptospira langatensis</name>
    <dbReference type="NCBI Taxonomy" id="2484983"/>
    <lineage>
        <taxon>Bacteria</taxon>
        <taxon>Pseudomonadati</taxon>
        <taxon>Spirochaetota</taxon>
        <taxon>Spirochaetia</taxon>
        <taxon>Leptospirales</taxon>
        <taxon>Leptospiraceae</taxon>
        <taxon>Leptospira</taxon>
    </lineage>
</organism>
<dbReference type="PROSITE" id="PS51781">
    <property type="entry name" value="SH3B"/>
    <property type="match status" value="1"/>
</dbReference>
<reference evidence="3" key="1">
    <citation type="submission" date="2018-10" db="EMBL/GenBank/DDBJ databases">
        <authorList>
            <person name="Vincent A.T."/>
            <person name="Schiettekatte O."/>
            <person name="Bourhy P."/>
            <person name="Veyrier F.J."/>
            <person name="Picardeau M."/>
        </authorList>
    </citation>
    <scope>NUCLEOTIDE SEQUENCE</scope>
    <source>
        <strain evidence="3">201702690</strain>
    </source>
</reference>
<dbReference type="Gene3D" id="2.30.30.40">
    <property type="entry name" value="SH3 Domains"/>
    <property type="match status" value="1"/>
</dbReference>
<dbReference type="Pfam" id="PF08239">
    <property type="entry name" value="SH3_3"/>
    <property type="match status" value="1"/>
</dbReference>
<gene>
    <name evidence="2" type="ORF">EHO57_08405</name>
    <name evidence="3" type="ORF">EHQ53_15165</name>
</gene>
<dbReference type="Proteomes" id="UP000297946">
    <property type="component" value="Unassembled WGS sequence"/>
</dbReference>
<evidence type="ECO:0000313" key="4">
    <source>
        <dbReference type="Proteomes" id="UP000297273"/>
    </source>
</evidence>
<dbReference type="EMBL" id="RQGC01000012">
    <property type="protein sequence ID" value="TGL39540.1"/>
    <property type="molecule type" value="Genomic_DNA"/>
</dbReference>
<protein>
    <submittedName>
        <fullName evidence="2">SH3 domain-containing protein</fullName>
    </submittedName>
</protein>
<dbReference type="EMBL" id="RQER01000005">
    <property type="protein sequence ID" value="TGK01987.1"/>
    <property type="molecule type" value="Genomic_DNA"/>
</dbReference>